<feature type="region of interest" description="Disordered" evidence="1">
    <location>
        <begin position="51"/>
        <end position="73"/>
    </location>
</feature>
<gene>
    <name evidence="2" type="ORF">ACERK3_17705</name>
</gene>
<sequence length="148" mass="16411">MASNRAATRRVEGMPRDQRGRASPPQPRESPGDSFWAVITGRSIEGDRFSWQRATPDGKGGLVIEPSPGGQLNAIELNDSREVSTMARVRMHRIGRDEAGNPRYGFVAPAKQEWQPVPNHDHRDNHNGGFAFSVYHPGTDLPQQPYAL</sequence>
<protein>
    <submittedName>
        <fullName evidence="2">Uncharacterized protein</fullName>
    </submittedName>
</protein>
<feature type="region of interest" description="Disordered" evidence="1">
    <location>
        <begin position="1"/>
        <end position="34"/>
    </location>
</feature>
<name>A0ABV4U985_9BACT</name>
<organism evidence="2 3">
    <name type="scientific">Natronomicrosphaera hydrolytica</name>
    <dbReference type="NCBI Taxonomy" id="3242702"/>
    <lineage>
        <taxon>Bacteria</taxon>
        <taxon>Pseudomonadati</taxon>
        <taxon>Planctomycetota</taxon>
        <taxon>Phycisphaerae</taxon>
        <taxon>Phycisphaerales</taxon>
        <taxon>Phycisphaeraceae</taxon>
        <taxon>Natronomicrosphaera</taxon>
    </lineage>
</organism>
<evidence type="ECO:0000313" key="3">
    <source>
        <dbReference type="Proteomes" id="UP001575105"/>
    </source>
</evidence>
<keyword evidence="3" id="KW-1185">Reference proteome</keyword>
<comment type="caution">
    <text evidence="2">The sequence shown here is derived from an EMBL/GenBank/DDBJ whole genome shotgun (WGS) entry which is preliminary data.</text>
</comment>
<proteinExistence type="predicted"/>
<dbReference type="RefSeq" id="WP_425347044.1">
    <property type="nucleotide sequence ID" value="NZ_JBGUBD010000015.1"/>
</dbReference>
<dbReference type="EMBL" id="JBGUBD010000015">
    <property type="protein sequence ID" value="MFA9480111.1"/>
    <property type="molecule type" value="Genomic_DNA"/>
</dbReference>
<dbReference type="Proteomes" id="UP001575105">
    <property type="component" value="Unassembled WGS sequence"/>
</dbReference>
<evidence type="ECO:0000256" key="1">
    <source>
        <dbReference type="SAM" id="MobiDB-lite"/>
    </source>
</evidence>
<reference evidence="2 3" key="1">
    <citation type="submission" date="2024-08" db="EMBL/GenBank/DDBJ databases">
        <title>Whole-genome sequencing of halo(alkali)philic microorganisms from hypersaline lakes.</title>
        <authorList>
            <person name="Sorokin D.Y."/>
            <person name="Merkel A.Y."/>
            <person name="Messina E."/>
            <person name="Yakimov M."/>
        </authorList>
    </citation>
    <scope>NUCLEOTIDE SEQUENCE [LARGE SCALE GENOMIC DNA]</scope>
    <source>
        <strain evidence="2 3">AB-hyl4</strain>
    </source>
</reference>
<evidence type="ECO:0000313" key="2">
    <source>
        <dbReference type="EMBL" id="MFA9480111.1"/>
    </source>
</evidence>
<accession>A0ABV4U985</accession>
<feature type="compositionally biased region" description="Basic and acidic residues" evidence="1">
    <location>
        <begin position="9"/>
        <end position="20"/>
    </location>
</feature>